<dbReference type="InterPro" id="IPR050388">
    <property type="entry name" value="ABC_Ni/Peptide_Import"/>
</dbReference>
<dbReference type="InterPro" id="IPR027417">
    <property type="entry name" value="P-loop_NTPase"/>
</dbReference>
<dbReference type="InterPro" id="IPR013563">
    <property type="entry name" value="Oligopep_ABC_C"/>
</dbReference>
<keyword evidence="4" id="KW-1003">Cell membrane</keyword>
<dbReference type="PANTHER" id="PTHR43297:SF2">
    <property type="entry name" value="DIPEPTIDE TRANSPORT ATP-BINDING PROTEIN DPPD"/>
    <property type="match status" value="1"/>
</dbReference>
<evidence type="ECO:0000313" key="11">
    <source>
        <dbReference type="Proteomes" id="UP000316747"/>
    </source>
</evidence>
<dbReference type="SMART" id="SM00382">
    <property type="entry name" value="AAA"/>
    <property type="match status" value="1"/>
</dbReference>
<evidence type="ECO:0000256" key="6">
    <source>
        <dbReference type="ARBA" id="ARBA00022840"/>
    </source>
</evidence>
<dbReference type="OrthoDB" id="8481147at2"/>
<evidence type="ECO:0000256" key="3">
    <source>
        <dbReference type="ARBA" id="ARBA00022448"/>
    </source>
</evidence>
<gene>
    <name evidence="10" type="ORF">FBY41_2205</name>
</gene>
<evidence type="ECO:0000313" key="10">
    <source>
        <dbReference type="EMBL" id="TQM62176.1"/>
    </source>
</evidence>
<dbReference type="AlphaFoldDB" id="A0A543HV15"/>
<keyword evidence="6 10" id="KW-0067">ATP-binding</keyword>
<reference evidence="10 11" key="1">
    <citation type="submission" date="2019-06" db="EMBL/GenBank/DDBJ databases">
        <title>Genome sequencing of plant associated microbes to promote plant fitness in Sorghum bicolor and Oryza sativa.</title>
        <authorList>
            <person name="Coleman-Derr D."/>
        </authorList>
    </citation>
    <scope>NUCLEOTIDE SEQUENCE [LARGE SCALE GENOMIC DNA]</scope>
    <source>
        <strain evidence="10 11">KV-663</strain>
    </source>
</reference>
<organism evidence="10 11">
    <name type="scientific">Humibacillus xanthopallidus</name>
    <dbReference type="NCBI Taxonomy" id="412689"/>
    <lineage>
        <taxon>Bacteria</taxon>
        <taxon>Bacillati</taxon>
        <taxon>Actinomycetota</taxon>
        <taxon>Actinomycetes</taxon>
        <taxon>Micrococcales</taxon>
        <taxon>Intrasporangiaceae</taxon>
        <taxon>Humibacillus</taxon>
    </lineage>
</organism>
<dbReference type="Proteomes" id="UP000316747">
    <property type="component" value="Unassembled WGS sequence"/>
</dbReference>
<keyword evidence="7" id="KW-0472">Membrane</keyword>
<evidence type="ECO:0000256" key="8">
    <source>
        <dbReference type="SAM" id="MobiDB-lite"/>
    </source>
</evidence>
<name>A0A543HV15_9MICO</name>
<comment type="similarity">
    <text evidence="2">Belongs to the ABC transporter superfamily.</text>
</comment>
<evidence type="ECO:0000256" key="1">
    <source>
        <dbReference type="ARBA" id="ARBA00004202"/>
    </source>
</evidence>
<dbReference type="GO" id="GO:0005886">
    <property type="term" value="C:plasma membrane"/>
    <property type="evidence" value="ECO:0007669"/>
    <property type="project" value="UniProtKB-SubCell"/>
</dbReference>
<dbReference type="NCBIfam" id="TIGR01727">
    <property type="entry name" value="oligo_HPY"/>
    <property type="match status" value="1"/>
</dbReference>
<evidence type="ECO:0000256" key="2">
    <source>
        <dbReference type="ARBA" id="ARBA00005417"/>
    </source>
</evidence>
<sequence>MSQPSKPTTEASVAAQPDTSETGDRAGRRRRKSAATVNALDGIGGLGAPAPDSFLSVRDLRVHFPTDDGLVKSVDGLSFDLSRGKTLGIVGESGSGKSVTSMAIMGLHKPGTVQMTGSIRLDGQELVGSSPEAVRLLRGKKMAMIFQDPLSAMHPFYTVGHQIVEAYRMHNDVSTSVAKKHAVEMLDRVGIPQASSRVDDYPHQFSGGMRQRAMIAMALSCSPDLLIADEPTTALDVTVQAQILDLVRDLQSEFNSAVIIITHDLGVVAELSDDIMVMYAGRAVEYAAAEEVFERPKHPYTWGLLSSMPRLDRARIDRLRPIPGAPPSLINVPSGCPFHPRCAYADRTGGLSQSQRPPLEEKAPGHYAACHLTPEQRTAIWETDIKPTL</sequence>
<dbReference type="PANTHER" id="PTHR43297">
    <property type="entry name" value="OLIGOPEPTIDE TRANSPORT ATP-BINDING PROTEIN APPD"/>
    <property type="match status" value="1"/>
</dbReference>
<dbReference type="Pfam" id="PF08352">
    <property type="entry name" value="oligo_HPY"/>
    <property type="match status" value="1"/>
</dbReference>
<feature type="compositionally biased region" description="Polar residues" evidence="8">
    <location>
        <begin position="1"/>
        <end position="11"/>
    </location>
</feature>
<feature type="domain" description="ABC transporter" evidence="9">
    <location>
        <begin position="57"/>
        <end position="305"/>
    </location>
</feature>
<dbReference type="Pfam" id="PF00005">
    <property type="entry name" value="ABC_tran"/>
    <property type="match status" value="1"/>
</dbReference>
<dbReference type="CDD" id="cd03257">
    <property type="entry name" value="ABC_NikE_OppD_transporters"/>
    <property type="match status" value="1"/>
</dbReference>
<dbReference type="GO" id="GO:0005524">
    <property type="term" value="F:ATP binding"/>
    <property type="evidence" value="ECO:0007669"/>
    <property type="project" value="UniProtKB-KW"/>
</dbReference>
<keyword evidence="3" id="KW-0813">Transport</keyword>
<dbReference type="InterPro" id="IPR017871">
    <property type="entry name" value="ABC_transporter-like_CS"/>
</dbReference>
<dbReference type="RefSeq" id="WP_141844312.1">
    <property type="nucleotide sequence ID" value="NZ_VFPM01000002.1"/>
</dbReference>
<evidence type="ECO:0000259" key="9">
    <source>
        <dbReference type="PROSITE" id="PS50893"/>
    </source>
</evidence>
<feature type="region of interest" description="Disordered" evidence="8">
    <location>
        <begin position="1"/>
        <end position="36"/>
    </location>
</feature>
<proteinExistence type="inferred from homology"/>
<dbReference type="GO" id="GO:0015833">
    <property type="term" value="P:peptide transport"/>
    <property type="evidence" value="ECO:0007669"/>
    <property type="project" value="InterPro"/>
</dbReference>
<dbReference type="SUPFAM" id="SSF52540">
    <property type="entry name" value="P-loop containing nucleoside triphosphate hydrolases"/>
    <property type="match status" value="1"/>
</dbReference>
<dbReference type="GO" id="GO:0016887">
    <property type="term" value="F:ATP hydrolysis activity"/>
    <property type="evidence" value="ECO:0007669"/>
    <property type="project" value="InterPro"/>
</dbReference>
<evidence type="ECO:0000256" key="5">
    <source>
        <dbReference type="ARBA" id="ARBA00022741"/>
    </source>
</evidence>
<evidence type="ECO:0000256" key="4">
    <source>
        <dbReference type="ARBA" id="ARBA00022475"/>
    </source>
</evidence>
<evidence type="ECO:0000256" key="7">
    <source>
        <dbReference type="ARBA" id="ARBA00023136"/>
    </source>
</evidence>
<dbReference type="PROSITE" id="PS50893">
    <property type="entry name" value="ABC_TRANSPORTER_2"/>
    <property type="match status" value="1"/>
</dbReference>
<dbReference type="Gene3D" id="3.40.50.300">
    <property type="entry name" value="P-loop containing nucleotide triphosphate hydrolases"/>
    <property type="match status" value="1"/>
</dbReference>
<comment type="subcellular location">
    <subcellularLocation>
        <location evidence="1">Cell membrane</location>
        <topology evidence="1">Peripheral membrane protein</topology>
    </subcellularLocation>
</comment>
<dbReference type="FunFam" id="3.40.50.300:FF:000016">
    <property type="entry name" value="Oligopeptide ABC transporter ATP-binding component"/>
    <property type="match status" value="1"/>
</dbReference>
<comment type="caution">
    <text evidence="10">The sequence shown here is derived from an EMBL/GenBank/DDBJ whole genome shotgun (WGS) entry which is preliminary data.</text>
</comment>
<dbReference type="InterPro" id="IPR003593">
    <property type="entry name" value="AAA+_ATPase"/>
</dbReference>
<dbReference type="EMBL" id="VFPM01000002">
    <property type="protein sequence ID" value="TQM62176.1"/>
    <property type="molecule type" value="Genomic_DNA"/>
</dbReference>
<dbReference type="PROSITE" id="PS00211">
    <property type="entry name" value="ABC_TRANSPORTER_1"/>
    <property type="match status" value="1"/>
</dbReference>
<accession>A0A543HV15</accession>
<keyword evidence="5" id="KW-0547">Nucleotide-binding</keyword>
<protein>
    <submittedName>
        <fullName evidence="10">Peptide/nickel transport system ATP-binding protein</fullName>
    </submittedName>
</protein>
<dbReference type="InterPro" id="IPR003439">
    <property type="entry name" value="ABC_transporter-like_ATP-bd"/>
</dbReference>
<keyword evidence="11" id="KW-1185">Reference proteome</keyword>